<dbReference type="AlphaFoldDB" id="A0AAV8XXW7"/>
<organism evidence="2 3">
    <name type="scientific">Aromia moschata</name>
    <dbReference type="NCBI Taxonomy" id="1265417"/>
    <lineage>
        <taxon>Eukaryota</taxon>
        <taxon>Metazoa</taxon>
        <taxon>Ecdysozoa</taxon>
        <taxon>Arthropoda</taxon>
        <taxon>Hexapoda</taxon>
        <taxon>Insecta</taxon>
        <taxon>Pterygota</taxon>
        <taxon>Neoptera</taxon>
        <taxon>Endopterygota</taxon>
        <taxon>Coleoptera</taxon>
        <taxon>Polyphaga</taxon>
        <taxon>Cucujiformia</taxon>
        <taxon>Chrysomeloidea</taxon>
        <taxon>Cerambycidae</taxon>
        <taxon>Cerambycinae</taxon>
        <taxon>Callichromatini</taxon>
        <taxon>Aromia</taxon>
    </lineage>
</organism>
<dbReference type="Proteomes" id="UP001162162">
    <property type="component" value="Unassembled WGS sequence"/>
</dbReference>
<reference evidence="2" key="1">
    <citation type="journal article" date="2023" name="Insect Mol. Biol.">
        <title>Genome sequencing provides insights into the evolution of gene families encoding plant cell wall-degrading enzymes in longhorned beetles.</title>
        <authorList>
            <person name="Shin N.R."/>
            <person name="Okamura Y."/>
            <person name="Kirsch R."/>
            <person name="Pauchet Y."/>
        </authorList>
    </citation>
    <scope>NUCLEOTIDE SEQUENCE</scope>
    <source>
        <strain evidence="2">AMC_N1</strain>
    </source>
</reference>
<protein>
    <recommendedName>
        <fullName evidence="4">Retrotransposon gag domain-containing protein</fullName>
    </recommendedName>
</protein>
<evidence type="ECO:0000256" key="1">
    <source>
        <dbReference type="SAM" id="MobiDB-lite"/>
    </source>
</evidence>
<dbReference type="EMBL" id="JAPWTK010000299">
    <property type="protein sequence ID" value="KAJ8943142.1"/>
    <property type="molecule type" value="Genomic_DNA"/>
</dbReference>
<accession>A0AAV8XXW7</accession>
<keyword evidence="3" id="KW-1185">Reference proteome</keyword>
<feature type="compositionally biased region" description="Basic and acidic residues" evidence="1">
    <location>
        <begin position="378"/>
        <end position="394"/>
    </location>
</feature>
<sequence>MTYLTAASQGRIRRRQEENYALDIIDDSNILYGPGIDDSVGTKLYISGEWYTAAQIGDIEELELEEQLEETELPTKETGKRKGDEGTDQTGESNEQQKKRTRLISTAASSKITSIASQGNSSLLNILQELGCKIGTSASSYVDQADKTKLDRSLTRAQKSTKESRKAVRETRMAEAEAAVEEEGLFYAPRNGSRLNRKYCVNDSVSTKNRRTKSVKYPNHRRRCCPPEFNPEAKGQTVETWCRKVDELRAVYKWSEEATIYFAMSKLRGLAEVWYKGLPSVNFTWTEWKEKLELGFPSKRNYHADLQAMMNRTKRGIYDNVVKTGASAGNHQTPESLYGYLTSLTTEKNRKSSAKVSGKNKFGNFRNNKSVETTGRTICEEQGEKGIPPREQKDVATSAAVTAISRRNVS</sequence>
<comment type="caution">
    <text evidence="2">The sequence shown here is derived from an EMBL/GenBank/DDBJ whole genome shotgun (WGS) entry which is preliminary data.</text>
</comment>
<evidence type="ECO:0000313" key="2">
    <source>
        <dbReference type="EMBL" id="KAJ8943142.1"/>
    </source>
</evidence>
<name>A0AAV8XXW7_9CUCU</name>
<evidence type="ECO:0000313" key="3">
    <source>
        <dbReference type="Proteomes" id="UP001162162"/>
    </source>
</evidence>
<proteinExistence type="predicted"/>
<feature type="region of interest" description="Disordered" evidence="1">
    <location>
        <begin position="70"/>
        <end position="104"/>
    </location>
</feature>
<feature type="compositionally biased region" description="Basic and acidic residues" evidence="1">
    <location>
        <begin position="73"/>
        <end position="85"/>
    </location>
</feature>
<gene>
    <name evidence="2" type="ORF">NQ318_022883</name>
</gene>
<feature type="region of interest" description="Disordered" evidence="1">
    <location>
        <begin position="366"/>
        <end position="410"/>
    </location>
</feature>
<evidence type="ECO:0008006" key="4">
    <source>
        <dbReference type="Google" id="ProtNLM"/>
    </source>
</evidence>